<proteinExistence type="predicted"/>
<dbReference type="Gene3D" id="1.25.40.20">
    <property type="entry name" value="Ankyrin repeat-containing domain"/>
    <property type="match status" value="1"/>
</dbReference>
<dbReference type="Proteomes" id="UP000298663">
    <property type="component" value="Unassembled WGS sequence"/>
</dbReference>
<dbReference type="AlphaFoldDB" id="A0A4U5MMY5"/>
<keyword evidence="6" id="KW-1185">Reference proteome</keyword>
<keyword evidence="1" id="KW-0677">Repeat</keyword>
<organism evidence="5 6">
    <name type="scientific">Steinernema carpocapsae</name>
    <name type="common">Entomopathogenic nematode</name>
    <dbReference type="NCBI Taxonomy" id="34508"/>
    <lineage>
        <taxon>Eukaryota</taxon>
        <taxon>Metazoa</taxon>
        <taxon>Ecdysozoa</taxon>
        <taxon>Nematoda</taxon>
        <taxon>Chromadorea</taxon>
        <taxon>Rhabditida</taxon>
        <taxon>Tylenchina</taxon>
        <taxon>Panagrolaimomorpha</taxon>
        <taxon>Strongyloidoidea</taxon>
        <taxon>Steinernematidae</taxon>
        <taxon>Steinernema</taxon>
    </lineage>
</organism>
<dbReference type="Pfam" id="PF12796">
    <property type="entry name" value="Ank_2"/>
    <property type="match status" value="1"/>
</dbReference>
<feature type="region of interest" description="Disordered" evidence="4">
    <location>
        <begin position="656"/>
        <end position="699"/>
    </location>
</feature>
<dbReference type="PROSITE" id="PS50088">
    <property type="entry name" value="ANK_REPEAT"/>
    <property type="match status" value="1"/>
</dbReference>
<protein>
    <submittedName>
        <fullName evidence="5">Uncharacterized protein</fullName>
    </submittedName>
</protein>
<gene>
    <name evidence="5" type="ORF">L596_022571</name>
</gene>
<dbReference type="InterPro" id="IPR051070">
    <property type="entry name" value="NF-kappa-B_inhibitor"/>
</dbReference>
<keyword evidence="2 3" id="KW-0040">ANK repeat</keyword>
<dbReference type="STRING" id="34508.A0A4U5MMY5"/>
<dbReference type="PANTHER" id="PTHR46680">
    <property type="entry name" value="NF-KAPPA-B INHIBITOR ALPHA"/>
    <property type="match status" value="1"/>
</dbReference>
<dbReference type="GO" id="GO:0071356">
    <property type="term" value="P:cellular response to tumor necrosis factor"/>
    <property type="evidence" value="ECO:0007669"/>
    <property type="project" value="TreeGrafter"/>
</dbReference>
<dbReference type="SMART" id="SM00248">
    <property type="entry name" value="ANK"/>
    <property type="match status" value="7"/>
</dbReference>
<evidence type="ECO:0000313" key="6">
    <source>
        <dbReference type="Proteomes" id="UP000298663"/>
    </source>
</evidence>
<dbReference type="OrthoDB" id="4034597at2759"/>
<comment type="caution">
    <text evidence="5">The sequence shown here is derived from an EMBL/GenBank/DDBJ whole genome shotgun (WGS) entry which is preliminary data.</text>
</comment>
<accession>A0A4U5MMY5</accession>
<dbReference type="SUPFAM" id="SSF48403">
    <property type="entry name" value="Ankyrin repeat"/>
    <property type="match status" value="1"/>
</dbReference>
<dbReference type="InterPro" id="IPR002110">
    <property type="entry name" value="Ankyrin_rpt"/>
</dbReference>
<reference evidence="5 6" key="2">
    <citation type="journal article" date="2019" name="G3 (Bethesda)">
        <title>Hybrid Assembly of the Genome of the Entomopathogenic Nematode Steinernema carpocapsae Identifies the X-Chromosome.</title>
        <authorList>
            <person name="Serra L."/>
            <person name="Macchietto M."/>
            <person name="Macias-Munoz A."/>
            <person name="McGill C.J."/>
            <person name="Rodriguez I.M."/>
            <person name="Rodriguez B."/>
            <person name="Murad R."/>
            <person name="Mortazavi A."/>
        </authorList>
    </citation>
    <scope>NUCLEOTIDE SEQUENCE [LARGE SCALE GENOMIC DNA]</scope>
    <source>
        <strain evidence="5 6">ALL</strain>
    </source>
</reference>
<sequence length="699" mass="77531">MEVNGKEVQIADGGGGEAAEDPQKAKRSEFQVGDRVYVIYGDISLMERIQKACGLDLTETMKNCSGRIGMVEKVSSDASIADVSFYIFAPPLNGLPSRQESVLSRVVCKWNSQALRMLRTFHTCTGDKVAWIKGHVSGYILARFEGISAEYCASCDGFGGGRQCEARNLPDGGYEEEAVDRLVFGPSMKTVFMHALDPSAGEEAMSLFRALVCKYQEFRNKPAPLVLAIKEGNWRVADVLLAAGALKNSRDEDGNGVFHMAVMSDRFGILEKLLARVAREVNQRNNLGQTALQLAVQLKKPEYFYRLIGTEFCDTNVQDRDGNSLFHMIVRIAEDGIRIPMLNRLLSNLNFNAQVRNKDGLTAMDLAVIIGAESVVDLICRTRPQFMQAANPRGVLPFHLAAEFGKSRILELILVNDRCDVGRMTNDGRTALHFAVSRWGADVKSDADRMISVQLLVCHNINVNLKCKITGDTAAHLVLREVMKKGPIAKSVARAIMNSANMNHRLDKIAQLFRPNWPLATLCYLCLKGADLTLENKEGETLLTMWDNPDVVNICQEMSKHRARGFFQMNFVKSAVAFDTSLLAMCTFNCDNSTADVRFIPCGHKIICSKCVETGCFIPYQCSICHQNIMRLRSDNGDTWDCEFLRDNFLAVAAKADEESDERNPAEEEADPEAPLKRQDLGAEEESSTENMGGKILKG</sequence>
<feature type="region of interest" description="Disordered" evidence="4">
    <location>
        <begin position="1"/>
        <end position="26"/>
    </location>
</feature>
<dbReference type="GO" id="GO:0005829">
    <property type="term" value="C:cytosol"/>
    <property type="evidence" value="ECO:0007669"/>
    <property type="project" value="TreeGrafter"/>
</dbReference>
<evidence type="ECO:0000256" key="4">
    <source>
        <dbReference type="SAM" id="MobiDB-lite"/>
    </source>
</evidence>
<dbReference type="Pfam" id="PF00023">
    <property type="entry name" value="Ank"/>
    <property type="match status" value="1"/>
</dbReference>
<evidence type="ECO:0000256" key="1">
    <source>
        <dbReference type="ARBA" id="ARBA00022737"/>
    </source>
</evidence>
<name>A0A4U5MMY5_STECR</name>
<reference evidence="5 6" key="1">
    <citation type="journal article" date="2015" name="Genome Biol.">
        <title>Comparative genomics of Steinernema reveals deeply conserved gene regulatory networks.</title>
        <authorList>
            <person name="Dillman A.R."/>
            <person name="Macchietto M."/>
            <person name="Porter C.F."/>
            <person name="Rogers A."/>
            <person name="Williams B."/>
            <person name="Antoshechkin I."/>
            <person name="Lee M.M."/>
            <person name="Goodwin Z."/>
            <person name="Lu X."/>
            <person name="Lewis E.E."/>
            <person name="Goodrich-Blair H."/>
            <person name="Stock S.P."/>
            <person name="Adams B.J."/>
            <person name="Sternberg P.W."/>
            <person name="Mortazavi A."/>
        </authorList>
    </citation>
    <scope>NUCLEOTIDE SEQUENCE [LARGE SCALE GENOMIC DNA]</scope>
    <source>
        <strain evidence="5 6">ALL</strain>
    </source>
</reference>
<evidence type="ECO:0000256" key="2">
    <source>
        <dbReference type="ARBA" id="ARBA00023043"/>
    </source>
</evidence>
<feature type="repeat" description="ANK" evidence="3">
    <location>
        <begin position="220"/>
        <end position="252"/>
    </location>
</feature>
<dbReference type="PANTHER" id="PTHR46680:SF3">
    <property type="entry name" value="NF-KAPPA-B INHIBITOR CACTUS"/>
    <property type="match status" value="1"/>
</dbReference>
<dbReference type="EMBL" id="AZBU02000007">
    <property type="protein sequence ID" value="TKR70563.1"/>
    <property type="molecule type" value="Genomic_DNA"/>
</dbReference>
<evidence type="ECO:0000313" key="5">
    <source>
        <dbReference type="EMBL" id="TKR70563.1"/>
    </source>
</evidence>
<dbReference type="InterPro" id="IPR036770">
    <property type="entry name" value="Ankyrin_rpt-contain_sf"/>
</dbReference>
<evidence type="ECO:0000256" key="3">
    <source>
        <dbReference type="PROSITE-ProRule" id="PRU00023"/>
    </source>
</evidence>
<dbReference type="GO" id="GO:0051059">
    <property type="term" value="F:NF-kappaB binding"/>
    <property type="evidence" value="ECO:0007669"/>
    <property type="project" value="TreeGrafter"/>
</dbReference>